<feature type="transmembrane region" description="Helical" evidence="2">
    <location>
        <begin position="72"/>
        <end position="96"/>
    </location>
</feature>
<keyword evidence="2" id="KW-0812">Transmembrane</keyword>
<evidence type="ECO:0008006" key="5">
    <source>
        <dbReference type="Google" id="ProtNLM"/>
    </source>
</evidence>
<dbReference type="InterPro" id="IPR040493">
    <property type="entry name" value="DUF5518"/>
</dbReference>
<evidence type="ECO:0000256" key="2">
    <source>
        <dbReference type="SAM" id="Phobius"/>
    </source>
</evidence>
<name>L9XE78_9EURY</name>
<feature type="transmembrane region" description="Helical" evidence="2">
    <location>
        <begin position="33"/>
        <end position="60"/>
    </location>
</feature>
<evidence type="ECO:0000313" key="3">
    <source>
        <dbReference type="EMBL" id="ELY59756.1"/>
    </source>
</evidence>
<evidence type="ECO:0000313" key="4">
    <source>
        <dbReference type="Proteomes" id="UP000011688"/>
    </source>
</evidence>
<dbReference type="Pfam" id="PF17647">
    <property type="entry name" value="DUF5518"/>
    <property type="match status" value="1"/>
</dbReference>
<dbReference type="AlphaFoldDB" id="L9XE78"/>
<accession>L9XE78</accession>
<keyword evidence="4" id="KW-1185">Reference proteome</keyword>
<dbReference type="PATRIC" id="fig|1227497.3.peg.1093"/>
<reference evidence="3 4" key="1">
    <citation type="journal article" date="2014" name="PLoS Genet.">
        <title>Phylogenetically driven sequencing of extremely halophilic archaea reveals strategies for static and dynamic osmo-response.</title>
        <authorList>
            <person name="Becker E.A."/>
            <person name="Seitzer P.M."/>
            <person name="Tritt A."/>
            <person name="Larsen D."/>
            <person name="Krusor M."/>
            <person name="Yao A.I."/>
            <person name="Wu D."/>
            <person name="Madern D."/>
            <person name="Eisen J.A."/>
            <person name="Darling A.E."/>
            <person name="Facciotti M.T."/>
        </authorList>
    </citation>
    <scope>NUCLEOTIDE SEQUENCE [LARGE SCALE GENOMIC DNA]</scope>
    <source>
        <strain evidence="3 4">DSM 10524</strain>
    </source>
</reference>
<keyword evidence="2" id="KW-0472">Membrane</keyword>
<comment type="caution">
    <text evidence="3">The sequence shown here is derived from an EMBL/GenBank/DDBJ whole genome shotgun (WGS) entry which is preliminary data.</text>
</comment>
<feature type="transmembrane region" description="Helical" evidence="2">
    <location>
        <begin position="102"/>
        <end position="132"/>
    </location>
</feature>
<dbReference type="Proteomes" id="UP000011688">
    <property type="component" value="Unassembled WGS sequence"/>
</dbReference>
<gene>
    <name evidence="3" type="ORF">C491_05291</name>
</gene>
<evidence type="ECO:0000256" key="1">
    <source>
        <dbReference type="SAM" id="MobiDB-lite"/>
    </source>
</evidence>
<dbReference type="RefSeq" id="WP_005554323.1">
    <property type="nucleotide sequence ID" value="NZ_AOIB01000014.1"/>
</dbReference>
<feature type="region of interest" description="Disordered" evidence="1">
    <location>
        <begin position="1"/>
        <end position="26"/>
    </location>
</feature>
<sequence>MAPNDPPSSLENSTPPPVDEQDPGRGTSTALNAVLGGVVGIVLSFVPLSPVLGGAVAGYLEGGDTNDGLRVGALAGLVVLLPLSVIGFFLLFLLGFGANSAVLGLLGLVALLFVTIYTVGLSALGGVIGVYAESEF</sequence>
<dbReference type="eggNOG" id="arCOG04907">
    <property type="taxonomic scope" value="Archaea"/>
</dbReference>
<dbReference type="OrthoDB" id="341846at2157"/>
<keyword evidence="2" id="KW-1133">Transmembrane helix</keyword>
<protein>
    <recommendedName>
        <fullName evidence="5">DUF5518 domain-containing protein</fullName>
    </recommendedName>
</protein>
<dbReference type="EMBL" id="AOIB01000014">
    <property type="protein sequence ID" value="ELY59756.1"/>
    <property type="molecule type" value="Genomic_DNA"/>
</dbReference>
<organism evidence="3 4">
    <name type="scientific">Natronococcus amylolyticus DSM 10524</name>
    <dbReference type="NCBI Taxonomy" id="1227497"/>
    <lineage>
        <taxon>Archaea</taxon>
        <taxon>Methanobacteriati</taxon>
        <taxon>Methanobacteriota</taxon>
        <taxon>Stenosarchaea group</taxon>
        <taxon>Halobacteria</taxon>
        <taxon>Halobacteriales</taxon>
        <taxon>Natrialbaceae</taxon>
        <taxon>Natronococcus</taxon>
    </lineage>
</organism>
<dbReference type="STRING" id="1227497.C491_05291"/>
<proteinExistence type="predicted"/>